<dbReference type="AlphaFoldDB" id="A0AA87MRX3"/>
<reference evidence="2 3" key="1">
    <citation type="journal article" date="2014" name="Int. J. Syst. Evol. Microbiol.">
        <title>Leptospira mayottensis sp. nov., a pathogenic species of the genus Leptospira isolated from humans.</title>
        <authorList>
            <person name="Bourhy P."/>
            <person name="Collet L."/>
            <person name="Brisse S."/>
            <person name="Picardeau M."/>
        </authorList>
    </citation>
    <scope>NUCLEOTIDE SEQUENCE [LARGE SCALE GENOMIC DNA]</scope>
    <source>
        <strain evidence="2 3">200901122</strain>
    </source>
</reference>
<protein>
    <submittedName>
        <fullName evidence="2">Uncharacterized protein</fullName>
    </submittedName>
</protein>
<keyword evidence="1" id="KW-0812">Transmembrane</keyword>
<proteinExistence type="predicted"/>
<comment type="caution">
    <text evidence="2">The sequence shown here is derived from an EMBL/GenBank/DDBJ whole genome shotgun (WGS) entry which is preliminary data.</text>
</comment>
<sequence length="41" mass="4865">MGGVFSEWNRFFYPVFLVLNSLCFGYNRCLQLRKSYPNLSP</sequence>
<gene>
    <name evidence="2" type="ORF">LEP1GSC125_1201</name>
</gene>
<dbReference type="EMBL" id="AKWM02000022">
    <property type="protein sequence ID" value="EKS01198.1"/>
    <property type="molecule type" value="Genomic_DNA"/>
</dbReference>
<evidence type="ECO:0000313" key="3">
    <source>
        <dbReference type="Proteomes" id="UP000001343"/>
    </source>
</evidence>
<accession>A0AA87MRX3</accession>
<dbReference type="Proteomes" id="UP000001343">
    <property type="component" value="Unassembled WGS sequence"/>
</dbReference>
<name>A0AA87MRX3_9LEPT</name>
<keyword evidence="1" id="KW-1133">Transmembrane helix</keyword>
<keyword evidence="1" id="KW-0472">Membrane</keyword>
<evidence type="ECO:0000256" key="1">
    <source>
        <dbReference type="SAM" id="Phobius"/>
    </source>
</evidence>
<organism evidence="2 3">
    <name type="scientific">Leptospira mayottensis 200901122</name>
    <dbReference type="NCBI Taxonomy" id="1193010"/>
    <lineage>
        <taxon>Bacteria</taxon>
        <taxon>Pseudomonadati</taxon>
        <taxon>Spirochaetota</taxon>
        <taxon>Spirochaetia</taxon>
        <taxon>Leptospirales</taxon>
        <taxon>Leptospiraceae</taxon>
        <taxon>Leptospira</taxon>
    </lineage>
</organism>
<evidence type="ECO:0000313" key="2">
    <source>
        <dbReference type="EMBL" id="EKS01198.1"/>
    </source>
</evidence>
<feature type="transmembrane region" description="Helical" evidence="1">
    <location>
        <begin position="12"/>
        <end position="30"/>
    </location>
</feature>